<keyword evidence="2" id="KW-0472">Membrane</keyword>
<comment type="caution">
    <text evidence="3">The sequence shown here is derived from an EMBL/GenBank/DDBJ whole genome shotgun (WGS) entry which is preliminary data.</text>
</comment>
<feature type="transmembrane region" description="Helical" evidence="2">
    <location>
        <begin position="123"/>
        <end position="150"/>
    </location>
</feature>
<name>A0A5J5J3R2_9MICO</name>
<keyword evidence="2" id="KW-1133">Transmembrane helix</keyword>
<gene>
    <name evidence="3" type="ORF">F6B43_02990</name>
</gene>
<feature type="transmembrane region" description="Helical" evidence="2">
    <location>
        <begin position="157"/>
        <end position="181"/>
    </location>
</feature>
<organism evidence="3 4">
    <name type="scientific">Microbacterium rhizomatis</name>
    <dbReference type="NCBI Taxonomy" id="1631477"/>
    <lineage>
        <taxon>Bacteria</taxon>
        <taxon>Bacillati</taxon>
        <taxon>Actinomycetota</taxon>
        <taxon>Actinomycetes</taxon>
        <taxon>Micrococcales</taxon>
        <taxon>Microbacteriaceae</taxon>
        <taxon>Microbacterium</taxon>
    </lineage>
</organism>
<evidence type="ECO:0000256" key="1">
    <source>
        <dbReference type="SAM" id="MobiDB-lite"/>
    </source>
</evidence>
<reference evidence="4" key="1">
    <citation type="submission" date="2019-09" db="EMBL/GenBank/DDBJ databases">
        <title>Mumia zhuanghuii sp. nov. isolated from the intestinal contents of plateau pika (Ochotona curzoniae) in the Qinghai-Tibet plateau of China.</title>
        <authorList>
            <person name="Tian Z."/>
        </authorList>
    </citation>
    <scope>NUCLEOTIDE SEQUENCE [LARGE SCALE GENOMIC DNA]</scope>
    <source>
        <strain evidence="4">JCM 30598</strain>
    </source>
</reference>
<keyword evidence="4" id="KW-1185">Reference proteome</keyword>
<feature type="region of interest" description="Disordered" evidence="1">
    <location>
        <begin position="1"/>
        <end position="53"/>
    </location>
</feature>
<evidence type="ECO:0000256" key="2">
    <source>
        <dbReference type="SAM" id="Phobius"/>
    </source>
</evidence>
<protein>
    <submittedName>
        <fullName evidence="3">DNA polymerase III subunit gamma/tau</fullName>
    </submittedName>
</protein>
<keyword evidence="2" id="KW-0812">Transmembrane</keyword>
<dbReference type="OrthoDB" id="4981704at2"/>
<feature type="transmembrane region" description="Helical" evidence="2">
    <location>
        <begin position="81"/>
        <end position="103"/>
    </location>
</feature>
<accession>A0A5J5J3R2</accession>
<sequence>MTDRRDDALSWDGDDDPTLDTGIPADVLATGDSEPEPDPDPAPPALPGGFTAVGKDSDTVGRVEADGSVTMPTDPVPLGNAGLITLGILGGIYALWTIGWIIGGLRVHSVAGFLVSSDGSASPLWTGGNLVAVWLAVLAPAIWFGTVLWLTRGARPWLKWILLFVGAVLLVPWPFIMVGAVGA</sequence>
<evidence type="ECO:0000313" key="3">
    <source>
        <dbReference type="EMBL" id="KAA9110640.1"/>
    </source>
</evidence>
<proteinExistence type="predicted"/>
<dbReference type="Proteomes" id="UP000325827">
    <property type="component" value="Unassembled WGS sequence"/>
</dbReference>
<evidence type="ECO:0000313" key="4">
    <source>
        <dbReference type="Proteomes" id="UP000325827"/>
    </source>
</evidence>
<dbReference type="EMBL" id="VYSA01000001">
    <property type="protein sequence ID" value="KAA9110640.1"/>
    <property type="molecule type" value="Genomic_DNA"/>
</dbReference>
<dbReference type="AlphaFoldDB" id="A0A5J5J3R2"/>
<dbReference type="RefSeq" id="WP_150447414.1">
    <property type="nucleotide sequence ID" value="NZ_VYSA01000001.1"/>
</dbReference>